<keyword evidence="4 6" id="KW-1133">Transmembrane helix</keyword>
<keyword evidence="3 6" id="KW-0812">Transmembrane</keyword>
<evidence type="ECO:0000256" key="2">
    <source>
        <dbReference type="ARBA" id="ARBA00007362"/>
    </source>
</evidence>
<organism evidence="7 8">
    <name type="scientific">Gordonia malaquae NBRC 108250</name>
    <dbReference type="NCBI Taxonomy" id="1223542"/>
    <lineage>
        <taxon>Bacteria</taxon>
        <taxon>Bacillati</taxon>
        <taxon>Actinomycetota</taxon>
        <taxon>Actinomycetes</taxon>
        <taxon>Mycobacteriales</taxon>
        <taxon>Gordoniaceae</taxon>
        <taxon>Gordonia</taxon>
    </lineage>
</organism>
<dbReference type="OrthoDB" id="4055477at2"/>
<dbReference type="PANTHER" id="PTHR32322">
    <property type="entry name" value="INNER MEMBRANE TRANSPORTER"/>
    <property type="match status" value="1"/>
</dbReference>
<feature type="transmembrane region" description="Helical" evidence="6">
    <location>
        <begin position="35"/>
        <end position="54"/>
    </location>
</feature>
<comment type="subcellular location">
    <subcellularLocation>
        <location evidence="1">Membrane</location>
        <topology evidence="1">Multi-pass membrane protein</topology>
    </subcellularLocation>
</comment>
<name>M3VEK3_GORML</name>
<dbReference type="RefSeq" id="WP_008377688.1">
    <property type="nucleotide sequence ID" value="NZ_BAOP01000008.1"/>
</dbReference>
<feature type="transmembrane region" description="Helical" evidence="6">
    <location>
        <begin position="12"/>
        <end position="29"/>
    </location>
</feature>
<evidence type="ECO:0000256" key="6">
    <source>
        <dbReference type="SAM" id="Phobius"/>
    </source>
</evidence>
<accession>M3VEK3</accession>
<sequence>MTTSLRLVGEPTLLVLLWSSGAVAIGVGLDGMSPQLFLTVRAIGAAACAWAIVLAARSALPTGRDLAIVVGAGLLLQVTYQGAYFLAIAHHISAGMISLIMSAQPLLTVVAAGALSRRTAAGAGLGVVGVGVAVIADTSSTGADVVAFAFAAVALLAITAGTLVQAKVTSTTGWSCVAVQSTVSATVFGGVVAAVGPGEIHLTASSVVAAAWVTIVVSVIATALLYRITRERGAVVVSGLFLVVPSCAAGLDYLLTGATVPPLAIVGGAVAVIGLVMLQQPVRRSRPLIRRGRGRRLVSPS</sequence>
<gene>
    <name evidence="7" type="ORF">GM1_008_01010</name>
</gene>
<keyword evidence="8" id="KW-1185">Reference proteome</keyword>
<dbReference type="eggNOG" id="COG0697">
    <property type="taxonomic scope" value="Bacteria"/>
</dbReference>
<comment type="caution">
    <text evidence="7">The sequence shown here is derived from an EMBL/GenBank/DDBJ whole genome shotgun (WGS) entry which is preliminary data.</text>
</comment>
<dbReference type="SUPFAM" id="SSF103481">
    <property type="entry name" value="Multidrug resistance efflux transporter EmrE"/>
    <property type="match status" value="1"/>
</dbReference>
<dbReference type="EMBL" id="BAOP01000008">
    <property type="protein sequence ID" value="GAC79339.1"/>
    <property type="molecule type" value="Genomic_DNA"/>
</dbReference>
<feature type="transmembrane region" description="Helical" evidence="6">
    <location>
        <begin position="145"/>
        <end position="164"/>
    </location>
</feature>
<protein>
    <submittedName>
        <fullName evidence="7">Uncharacterized protein</fullName>
    </submittedName>
</protein>
<feature type="transmembrane region" description="Helical" evidence="6">
    <location>
        <begin position="260"/>
        <end position="278"/>
    </location>
</feature>
<feature type="transmembrane region" description="Helical" evidence="6">
    <location>
        <begin position="176"/>
        <end position="196"/>
    </location>
</feature>
<reference evidence="7 8" key="1">
    <citation type="submission" date="2013-02" db="EMBL/GenBank/DDBJ databases">
        <title>Whole genome shotgun sequence of Gordonia malaquae NBRC 108250.</title>
        <authorList>
            <person name="Yoshida I."/>
            <person name="Hosoyama A."/>
            <person name="Tsuchikane K."/>
            <person name="Ando Y."/>
            <person name="Baba S."/>
            <person name="Ohji S."/>
            <person name="Hamada M."/>
            <person name="Tamura T."/>
            <person name="Yamazoe A."/>
            <person name="Yamazaki S."/>
            <person name="Fujita N."/>
        </authorList>
    </citation>
    <scope>NUCLEOTIDE SEQUENCE [LARGE SCALE GENOMIC DNA]</scope>
    <source>
        <strain evidence="7 8">NBRC 108250</strain>
    </source>
</reference>
<evidence type="ECO:0000313" key="7">
    <source>
        <dbReference type="EMBL" id="GAC79339.1"/>
    </source>
</evidence>
<evidence type="ECO:0000256" key="3">
    <source>
        <dbReference type="ARBA" id="ARBA00022692"/>
    </source>
</evidence>
<evidence type="ECO:0000256" key="4">
    <source>
        <dbReference type="ARBA" id="ARBA00022989"/>
    </source>
</evidence>
<dbReference type="STRING" id="410332.SAMN04488550_4299"/>
<feature type="transmembrane region" description="Helical" evidence="6">
    <location>
        <begin position="120"/>
        <end position="139"/>
    </location>
</feature>
<comment type="similarity">
    <text evidence="2">Belongs to the EamA transporter family.</text>
</comment>
<dbReference type="Proteomes" id="UP000035009">
    <property type="component" value="Unassembled WGS sequence"/>
</dbReference>
<feature type="transmembrane region" description="Helical" evidence="6">
    <location>
        <begin position="233"/>
        <end position="254"/>
    </location>
</feature>
<evidence type="ECO:0000313" key="8">
    <source>
        <dbReference type="Proteomes" id="UP000035009"/>
    </source>
</evidence>
<dbReference type="InterPro" id="IPR037185">
    <property type="entry name" value="EmrE-like"/>
</dbReference>
<keyword evidence="5 6" id="KW-0472">Membrane</keyword>
<evidence type="ECO:0000256" key="5">
    <source>
        <dbReference type="ARBA" id="ARBA00023136"/>
    </source>
</evidence>
<feature type="transmembrane region" description="Helical" evidence="6">
    <location>
        <begin position="92"/>
        <end position="113"/>
    </location>
</feature>
<evidence type="ECO:0000256" key="1">
    <source>
        <dbReference type="ARBA" id="ARBA00004141"/>
    </source>
</evidence>
<dbReference type="AlphaFoldDB" id="M3VEK3"/>
<dbReference type="GO" id="GO:0016020">
    <property type="term" value="C:membrane"/>
    <property type="evidence" value="ECO:0007669"/>
    <property type="project" value="UniProtKB-SubCell"/>
</dbReference>
<proteinExistence type="inferred from homology"/>
<feature type="transmembrane region" description="Helical" evidence="6">
    <location>
        <begin position="66"/>
        <end position="86"/>
    </location>
</feature>
<dbReference type="InterPro" id="IPR050638">
    <property type="entry name" value="AA-Vitamin_Transporters"/>
</dbReference>
<dbReference type="PANTHER" id="PTHR32322:SF2">
    <property type="entry name" value="EAMA DOMAIN-CONTAINING PROTEIN"/>
    <property type="match status" value="1"/>
</dbReference>
<feature type="transmembrane region" description="Helical" evidence="6">
    <location>
        <begin position="202"/>
        <end position="226"/>
    </location>
</feature>